<keyword evidence="2" id="KW-1185">Reference proteome</keyword>
<evidence type="ECO:0000313" key="2">
    <source>
        <dbReference type="Proteomes" id="UP001239111"/>
    </source>
</evidence>
<reference evidence="1" key="1">
    <citation type="submission" date="2023-04" db="EMBL/GenBank/DDBJ databases">
        <title>A chromosome-level genome assembly of the parasitoid wasp Eretmocerus hayati.</title>
        <authorList>
            <person name="Zhong Y."/>
            <person name="Liu S."/>
            <person name="Liu Y."/>
        </authorList>
    </citation>
    <scope>NUCLEOTIDE SEQUENCE</scope>
    <source>
        <strain evidence="1">ZJU_SS_LIU_2023</strain>
    </source>
</reference>
<dbReference type="EMBL" id="CM056742">
    <property type="protein sequence ID" value="KAJ8678417.1"/>
    <property type="molecule type" value="Genomic_DNA"/>
</dbReference>
<organism evidence="1 2">
    <name type="scientific">Eretmocerus hayati</name>
    <dbReference type="NCBI Taxonomy" id="131215"/>
    <lineage>
        <taxon>Eukaryota</taxon>
        <taxon>Metazoa</taxon>
        <taxon>Ecdysozoa</taxon>
        <taxon>Arthropoda</taxon>
        <taxon>Hexapoda</taxon>
        <taxon>Insecta</taxon>
        <taxon>Pterygota</taxon>
        <taxon>Neoptera</taxon>
        <taxon>Endopterygota</taxon>
        <taxon>Hymenoptera</taxon>
        <taxon>Apocrita</taxon>
        <taxon>Proctotrupomorpha</taxon>
        <taxon>Chalcidoidea</taxon>
        <taxon>Aphelinidae</taxon>
        <taxon>Aphelininae</taxon>
        <taxon>Eretmocerus</taxon>
    </lineage>
</organism>
<protein>
    <submittedName>
        <fullName evidence="1">Uncharacterized protein</fullName>
    </submittedName>
</protein>
<sequence>MIQRREEMNIGNYVKLDKFLKAQKVGFEPTKEMGHFINKADDREFLFEKAVAVVATSGACRRHEMTDMAPGDIKDAGTHLVVQITETKTHTKRVFTINNPFREIVWRYAALRPDNAPKDRFFLNYHDGKCTRQPVGINKMGSIPKKIATWLGLPQPERYTGHSFRHSSATFLVEAGGSMQDLKRHGGWKSDSSAGGYLQHSEVKKRKTNNMIMGALLNEESNDSFAANLMGGVTLNSSSTENTTSVSNRCVNLHLHL</sequence>
<proteinExistence type="predicted"/>
<gene>
    <name evidence="1" type="ORF">QAD02_014204</name>
</gene>
<comment type="caution">
    <text evidence="1">The sequence shown here is derived from an EMBL/GenBank/DDBJ whole genome shotgun (WGS) entry which is preliminary data.</text>
</comment>
<evidence type="ECO:0000313" key="1">
    <source>
        <dbReference type="EMBL" id="KAJ8678417.1"/>
    </source>
</evidence>
<accession>A0ACC2P7H1</accession>
<dbReference type="Proteomes" id="UP001239111">
    <property type="component" value="Chromosome 2"/>
</dbReference>
<name>A0ACC2P7H1_9HYME</name>